<dbReference type="InterPro" id="IPR015046">
    <property type="entry name" value="LciA_Immunity-like"/>
</dbReference>
<dbReference type="Gene3D" id="1.20.1440.140">
    <property type="match status" value="1"/>
</dbReference>
<keyword evidence="2" id="KW-1185">Reference proteome</keyword>
<name>A0ABM6A5A8_9LACO</name>
<gene>
    <name evidence="1" type="ORF">ADU72_1215</name>
</gene>
<proteinExistence type="predicted"/>
<reference evidence="1 2" key="1">
    <citation type="journal article" date="2016" name="PLoS ONE">
        <title>The Identification of Novel Diagnostic Marker Genes for the Detection of Beer Spoiling Pediococcus damnosus Strains Using the BlAst Diagnostic Gene findEr.</title>
        <authorList>
            <person name="Behr J."/>
            <person name="Geissler A.J."/>
            <person name="Schmid J."/>
            <person name="Zehe A."/>
            <person name="Vogel R.F."/>
        </authorList>
    </citation>
    <scope>NUCLEOTIDE SEQUENCE [LARGE SCALE GENOMIC DNA]</scope>
    <source>
        <strain evidence="1 2">TMW 2.1535</strain>
    </source>
</reference>
<evidence type="ECO:0000313" key="1">
    <source>
        <dbReference type="EMBL" id="AMV67148.1"/>
    </source>
</evidence>
<dbReference type="Pfam" id="PF08951">
    <property type="entry name" value="EntA_Immun"/>
    <property type="match status" value="1"/>
</dbReference>
<dbReference type="InterPro" id="IPR053739">
    <property type="entry name" value="Bact_Immunity_Domain_sf"/>
</dbReference>
<accession>A0ABM6A5A8</accession>
<dbReference type="RefSeq" id="WP_046870999.1">
    <property type="nucleotide sequence ID" value="NZ_BAAAXI010000163.1"/>
</dbReference>
<dbReference type="GeneID" id="57276279"/>
<dbReference type="Proteomes" id="UP000076244">
    <property type="component" value="Chromosome"/>
</dbReference>
<protein>
    <submittedName>
        <fullName evidence="1">Pediocin immunity protein, PedB</fullName>
    </submittedName>
</protein>
<evidence type="ECO:0000313" key="2">
    <source>
        <dbReference type="Proteomes" id="UP000076244"/>
    </source>
</evidence>
<sequence>MKKHDNNKQTIIELFKQLSILFETRDDSIKISRFTSVLDQGIKKVESEQQTPQLEVRAVYTNIMEYTFVDKIKLSKKEAKILQEINDFSHSKGVWGELNMLSTSNFWPSN</sequence>
<organism evidence="1 2">
    <name type="scientific">Pediococcus damnosus</name>
    <dbReference type="NCBI Taxonomy" id="51663"/>
    <lineage>
        <taxon>Bacteria</taxon>
        <taxon>Bacillati</taxon>
        <taxon>Bacillota</taxon>
        <taxon>Bacilli</taxon>
        <taxon>Lactobacillales</taxon>
        <taxon>Lactobacillaceae</taxon>
        <taxon>Pediococcus</taxon>
    </lineage>
</organism>
<dbReference type="EMBL" id="CP012288">
    <property type="protein sequence ID" value="AMV67148.1"/>
    <property type="molecule type" value="Genomic_DNA"/>
</dbReference>